<keyword evidence="7" id="KW-1185">Reference proteome</keyword>
<evidence type="ECO:0000256" key="2">
    <source>
        <dbReference type="ARBA" id="ARBA00022692"/>
    </source>
</evidence>
<dbReference type="InterPro" id="IPR000537">
    <property type="entry name" value="UbiA_prenyltransferase"/>
</dbReference>
<dbReference type="InterPro" id="IPR044878">
    <property type="entry name" value="UbiA_sf"/>
</dbReference>
<feature type="transmembrane region" description="Helical" evidence="5">
    <location>
        <begin position="252"/>
        <end position="272"/>
    </location>
</feature>
<evidence type="ECO:0000313" key="7">
    <source>
        <dbReference type="Proteomes" id="UP000578819"/>
    </source>
</evidence>
<dbReference type="InterPro" id="IPR050475">
    <property type="entry name" value="Prenyltransferase_related"/>
</dbReference>
<evidence type="ECO:0000256" key="1">
    <source>
        <dbReference type="ARBA" id="ARBA00004141"/>
    </source>
</evidence>
<proteinExistence type="predicted"/>
<evidence type="ECO:0000256" key="5">
    <source>
        <dbReference type="SAM" id="Phobius"/>
    </source>
</evidence>
<dbReference type="AlphaFoldDB" id="A0A7W7SM44"/>
<reference evidence="6 7" key="1">
    <citation type="submission" date="2020-08" db="EMBL/GenBank/DDBJ databases">
        <title>Sequencing the genomes of 1000 actinobacteria strains.</title>
        <authorList>
            <person name="Klenk H.-P."/>
        </authorList>
    </citation>
    <scope>NUCLEOTIDE SEQUENCE [LARGE SCALE GENOMIC DNA]</scope>
    <source>
        <strain evidence="6 7">DSM 45886</strain>
    </source>
</reference>
<evidence type="ECO:0000256" key="4">
    <source>
        <dbReference type="ARBA" id="ARBA00023136"/>
    </source>
</evidence>
<keyword evidence="6" id="KW-0808">Transferase</keyword>
<comment type="caution">
    <text evidence="6">The sequence shown here is derived from an EMBL/GenBank/DDBJ whole genome shotgun (WGS) entry which is preliminary data.</text>
</comment>
<gene>
    <name evidence="6" type="ORF">FHR38_000889</name>
</gene>
<dbReference type="EMBL" id="JACHJW010000001">
    <property type="protein sequence ID" value="MBB4957156.1"/>
    <property type="molecule type" value="Genomic_DNA"/>
</dbReference>
<sequence length="316" mass="34444">MVDKPEKTFGPIATVEERSVRAIRNVGRGLISLLRPGQWPKNVLAVSLPLLDLEIWSLAALWRVAWAVAAFTVASSIVYVVNDLADRNRDRTHPTKRYRAIASGLVSIPEVLLLLTVQFGLLVGLLSLQPLSSSWPIGAYLVLTTCYSAALKHVPLVDVFVVAFGFGLRMMQGYVAVDTEVSGWLLTSVFLLCLLLILGKRRQELVTTDGAHRPALRGYTIPLTDQLMLLNAVLSVGSYLLYLRTEAPLGNYALATAVLTAPLAMFGMFRYLQMVLVHDGGENPVRMLLRDPALVINALLLVAVSGGFMLAAHLAA</sequence>
<feature type="transmembrane region" description="Helical" evidence="5">
    <location>
        <begin position="102"/>
        <end position="127"/>
    </location>
</feature>
<feature type="transmembrane region" description="Helical" evidence="5">
    <location>
        <begin position="181"/>
        <end position="198"/>
    </location>
</feature>
<dbReference type="PANTHER" id="PTHR42723:SF1">
    <property type="entry name" value="CHLOROPHYLL SYNTHASE, CHLOROPLASTIC"/>
    <property type="match status" value="1"/>
</dbReference>
<keyword evidence="3 5" id="KW-1133">Transmembrane helix</keyword>
<keyword evidence="2 5" id="KW-0812">Transmembrane</keyword>
<dbReference type="Pfam" id="PF01040">
    <property type="entry name" value="UbiA"/>
    <property type="match status" value="1"/>
</dbReference>
<feature type="transmembrane region" description="Helical" evidence="5">
    <location>
        <begin position="133"/>
        <end position="150"/>
    </location>
</feature>
<keyword evidence="4 5" id="KW-0472">Membrane</keyword>
<dbReference type="Gene3D" id="1.10.357.140">
    <property type="entry name" value="UbiA prenyltransferase"/>
    <property type="match status" value="1"/>
</dbReference>
<evidence type="ECO:0000256" key="3">
    <source>
        <dbReference type="ARBA" id="ARBA00022989"/>
    </source>
</evidence>
<feature type="transmembrane region" description="Helical" evidence="5">
    <location>
        <begin position="219"/>
        <end position="240"/>
    </location>
</feature>
<dbReference type="CDD" id="cd13963">
    <property type="entry name" value="PT_UbiA_2"/>
    <property type="match status" value="1"/>
</dbReference>
<comment type="subcellular location">
    <subcellularLocation>
        <location evidence="1">Membrane</location>
        <topology evidence="1">Multi-pass membrane protein</topology>
    </subcellularLocation>
</comment>
<name>A0A7W7SM44_9ACTN</name>
<protein>
    <submittedName>
        <fullName evidence="6">4-hydroxybenzoate polyprenyltransferase</fullName>
    </submittedName>
</protein>
<dbReference type="GO" id="GO:0016020">
    <property type="term" value="C:membrane"/>
    <property type="evidence" value="ECO:0007669"/>
    <property type="project" value="UniProtKB-SubCell"/>
</dbReference>
<dbReference type="Proteomes" id="UP000578819">
    <property type="component" value="Unassembled WGS sequence"/>
</dbReference>
<dbReference type="GO" id="GO:0016765">
    <property type="term" value="F:transferase activity, transferring alkyl or aryl (other than methyl) groups"/>
    <property type="evidence" value="ECO:0007669"/>
    <property type="project" value="InterPro"/>
</dbReference>
<dbReference type="PANTHER" id="PTHR42723">
    <property type="entry name" value="CHLOROPHYLL SYNTHASE"/>
    <property type="match status" value="1"/>
</dbReference>
<feature type="transmembrane region" description="Helical" evidence="5">
    <location>
        <begin position="60"/>
        <end position="81"/>
    </location>
</feature>
<organism evidence="6 7">
    <name type="scientific">Micromonospora polyrhachis</name>
    <dbReference type="NCBI Taxonomy" id="1282883"/>
    <lineage>
        <taxon>Bacteria</taxon>
        <taxon>Bacillati</taxon>
        <taxon>Actinomycetota</taxon>
        <taxon>Actinomycetes</taxon>
        <taxon>Micromonosporales</taxon>
        <taxon>Micromonosporaceae</taxon>
        <taxon>Micromonospora</taxon>
    </lineage>
</organism>
<feature type="transmembrane region" description="Helical" evidence="5">
    <location>
        <begin position="293"/>
        <end position="315"/>
    </location>
</feature>
<accession>A0A7W7SM44</accession>
<evidence type="ECO:0000313" key="6">
    <source>
        <dbReference type="EMBL" id="MBB4957156.1"/>
    </source>
</evidence>
<dbReference type="RefSeq" id="WP_312881822.1">
    <property type="nucleotide sequence ID" value="NZ_JACHJW010000001.1"/>
</dbReference>